<keyword evidence="3" id="KW-1185">Reference proteome</keyword>
<evidence type="ECO:0000313" key="2">
    <source>
        <dbReference type="EMBL" id="QCT06531.1"/>
    </source>
</evidence>
<dbReference type="Gene3D" id="2.60.40.1080">
    <property type="match status" value="2"/>
</dbReference>
<dbReference type="RefSeq" id="WP_138156596.1">
    <property type="nucleotide sequence ID" value="NZ_CP039381.1"/>
</dbReference>
<dbReference type="EMBL" id="CP039381">
    <property type="protein sequence ID" value="QCT06531.1"/>
    <property type="molecule type" value="Genomic_DNA"/>
</dbReference>
<dbReference type="Pfam" id="PF02368">
    <property type="entry name" value="Big_2"/>
    <property type="match status" value="1"/>
</dbReference>
<name>A0A4P8XU46_9FIRM</name>
<protein>
    <recommendedName>
        <fullName evidence="1">BIG2 domain-containing protein</fullName>
    </recommendedName>
</protein>
<sequence>MKRKILSIVLSLFLVVSVVFQLTMTSFATSNKIEVLAYDNTDLKVVMSKTSFEYTGTDICPKIEVYDGDFLLTENIDYLLDYRDNVSPGKGSVTVFFIGAYDGEITKYFNIFLSLNKCHVSINKKTYVYENKSYRPTVRVTDKFYDSISIRDYTVTYRNNRKVGKASVIIFGKNSIKGKRTVNFNIIPKVNKSASVYVGQTYKLNAKSSAKISYKSSNTKVVKVNSKGVATALRKGSARVTIKSNGQSNSIKINVKQPYVSLPKSQYVVLNRSVRLKIKKYPSNVHVFWSTSNKKIATVNSKGVVKGKSKGIAKITAKFKYAGRTYKSVCTVRVAPVKKYNVGTYKVGRDMPAGEYVLYSTNKLAYFSINSDSSGSVYSIISNDNFYNTSIVKVYDGEYLELKRCYAINIKYASKNKNYESGGMFKVGRDIAPGEYKLTSSGGMGYYEVSSDSRHSVYDIKSNDNFYGSAYVTVKNGDYLKLARCYMSSYYN</sequence>
<dbReference type="AlphaFoldDB" id="A0A4P8XU46"/>
<dbReference type="InterPro" id="IPR008964">
    <property type="entry name" value="Invasin/intimin_cell_adhesion"/>
</dbReference>
<evidence type="ECO:0000259" key="1">
    <source>
        <dbReference type="SMART" id="SM00635"/>
    </source>
</evidence>
<dbReference type="InterPro" id="IPR003343">
    <property type="entry name" value="Big_2"/>
</dbReference>
<accession>A0A4P8XU46</accession>
<gene>
    <name evidence="2" type="ORF">E5Z56_03775</name>
</gene>
<evidence type="ECO:0000313" key="3">
    <source>
        <dbReference type="Proteomes" id="UP000301475"/>
    </source>
</evidence>
<feature type="domain" description="BIG2" evidence="1">
    <location>
        <begin position="256"/>
        <end position="328"/>
    </location>
</feature>
<reference evidence="2 3" key="1">
    <citation type="submission" date="2019-04" db="EMBL/GenBank/DDBJ databases">
        <authorList>
            <person name="Embree M."/>
            <person name="Gaffney J.R."/>
        </authorList>
    </citation>
    <scope>NUCLEOTIDE SEQUENCE [LARGE SCALE GENOMIC DNA]</scope>
    <source>
        <strain evidence="2 3">JE7A12</strain>
    </source>
</reference>
<dbReference type="OrthoDB" id="1650483at2"/>
<dbReference type="KEGG" id="ruj:E5Z56_03775"/>
<feature type="domain" description="BIG2" evidence="1">
    <location>
        <begin position="181"/>
        <end position="254"/>
    </location>
</feature>
<organism evidence="2 3">
    <name type="scientific">Ruminococcus bovis</name>
    <dbReference type="NCBI Taxonomy" id="2564099"/>
    <lineage>
        <taxon>Bacteria</taxon>
        <taxon>Bacillati</taxon>
        <taxon>Bacillota</taxon>
        <taxon>Clostridia</taxon>
        <taxon>Eubacteriales</taxon>
        <taxon>Oscillospiraceae</taxon>
        <taxon>Ruminococcus</taxon>
    </lineage>
</organism>
<dbReference type="SUPFAM" id="SSF49373">
    <property type="entry name" value="Invasin/intimin cell-adhesion fragments"/>
    <property type="match status" value="2"/>
</dbReference>
<dbReference type="SMART" id="SM00635">
    <property type="entry name" value="BID_2"/>
    <property type="match status" value="2"/>
</dbReference>
<dbReference type="Proteomes" id="UP000301475">
    <property type="component" value="Chromosome"/>
</dbReference>
<proteinExistence type="predicted"/>